<keyword evidence="3" id="KW-0408">Iron</keyword>
<evidence type="ECO:0000256" key="3">
    <source>
        <dbReference type="ARBA" id="ARBA00023004"/>
    </source>
</evidence>
<dbReference type="RefSeq" id="WP_062956578.1">
    <property type="nucleotide sequence ID" value="NZ_JPWB01000001.1"/>
</dbReference>
<evidence type="ECO:0000313" key="4">
    <source>
        <dbReference type="EMBL" id="RCK25341.1"/>
    </source>
</evidence>
<accession>A0A199YNQ2</accession>
<dbReference type="AlphaFoldDB" id="A0A199YNQ2"/>
<gene>
    <name evidence="4" type="ORF">TH6_01600</name>
</gene>
<comment type="caution">
    <text evidence="4">The sequence shown here is derived from an EMBL/GenBank/DDBJ whole genome shotgun (WGS) entry which is preliminary data.</text>
</comment>
<dbReference type="GO" id="GO:0009055">
    <property type="term" value="F:electron transfer activity"/>
    <property type="evidence" value="ECO:0007669"/>
    <property type="project" value="InterPro"/>
</dbReference>
<dbReference type="PROSITE" id="PS51007">
    <property type="entry name" value="CYTC"/>
    <property type="match status" value="1"/>
</dbReference>
<dbReference type="PANTHER" id="PTHR35008:SF4">
    <property type="entry name" value="BLL4482 PROTEIN"/>
    <property type="match status" value="1"/>
</dbReference>
<dbReference type="Proteomes" id="UP000253061">
    <property type="component" value="Unassembled WGS sequence"/>
</dbReference>
<evidence type="ECO:0000313" key="5">
    <source>
        <dbReference type="Proteomes" id="UP000253061"/>
    </source>
</evidence>
<organism evidence="4 5">
    <name type="scientific">Thalassospira profundimaris</name>
    <dbReference type="NCBI Taxonomy" id="502049"/>
    <lineage>
        <taxon>Bacteria</taxon>
        <taxon>Pseudomonadati</taxon>
        <taxon>Pseudomonadota</taxon>
        <taxon>Alphaproteobacteria</taxon>
        <taxon>Rhodospirillales</taxon>
        <taxon>Thalassospiraceae</taxon>
        <taxon>Thalassospira</taxon>
    </lineage>
</organism>
<keyword evidence="2" id="KW-0479">Metal-binding</keyword>
<dbReference type="PANTHER" id="PTHR35008">
    <property type="entry name" value="BLL4482 PROTEIN-RELATED"/>
    <property type="match status" value="1"/>
</dbReference>
<dbReference type="InterPro" id="IPR051459">
    <property type="entry name" value="Cytochrome_c-type_DH"/>
</dbReference>
<keyword evidence="1" id="KW-0349">Heme</keyword>
<dbReference type="SUPFAM" id="SSF46626">
    <property type="entry name" value="Cytochrome c"/>
    <property type="match status" value="1"/>
</dbReference>
<dbReference type="EMBL" id="JPWB01000001">
    <property type="protein sequence ID" value="RCK25341.1"/>
    <property type="molecule type" value="Genomic_DNA"/>
</dbReference>
<proteinExistence type="predicted"/>
<dbReference type="GO" id="GO:0020037">
    <property type="term" value="F:heme binding"/>
    <property type="evidence" value="ECO:0007669"/>
    <property type="project" value="InterPro"/>
</dbReference>
<evidence type="ECO:0000256" key="1">
    <source>
        <dbReference type="ARBA" id="ARBA00022617"/>
    </source>
</evidence>
<protein>
    <submittedName>
        <fullName evidence="4">Cytochrome C</fullName>
    </submittedName>
</protein>
<dbReference type="GO" id="GO:0046872">
    <property type="term" value="F:metal ion binding"/>
    <property type="evidence" value="ECO:0007669"/>
    <property type="project" value="UniProtKB-KW"/>
</dbReference>
<dbReference type="InterPro" id="IPR009056">
    <property type="entry name" value="Cyt_c-like_dom"/>
</dbReference>
<evidence type="ECO:0000256" key="2">
    <source>
        <dbReference type="ARBA" id="ARBA00022723"/>
    </source>
</evidence>
<dbReference type="InterPro" id="IPR036909">
    <property type="entry name" value="Cyt_c-like_dom_sf"/>
</dbReference>
<dbReference type="Gene3D" id="1.10.760.10">
    <property type="entry name" value="Cytochrome c-like domain"/>
    <property type="match status" value="1"/>
</dbReference>
<dbReference type="Pfam" id="PF13442">
    <property type="entry name" value="Cytochrome_CBB3"/>
    <property type="match status" value="1"/>
</dbReference>
<name>A0A199YNQ2_9PROT</name>
<sequence length="161" mass="17374">MIAVSPGSLVTGLMAGVGMALLSGVADAGSTPENLTFLEKPITPEQIALGNDVYAEFCASCHGANLEGQKNWKRRLDTGRMPAPPHDASGHTWRHSDLELYAMTKFGIGAVVPGYESDMPAFEDVLSDEEIIAVLGYIKSVWSDEERAFQHNLNPKDGRAK</sequence>
<reference evidence="4 5" key="1">
    <citation type="submission" date="2014-07" db="EMBL/GenBank/DDBJ databases">
        <title>Draft genome sequence of Thalassospira profundimaris R8-17.</title>
        <authorList>
            <person name="Lai Q."/>
            <person name="Shao Z."/>
        </authorList>
    </citation>
    <scope>NUCLEOTIDE SEQUENCE [LARGE SCALE GENOMIC DNA]</scope>
    <source>
        <strain evidence="4 5">R8-17</strain>
    </source>
</reference>